<comment type="subcellular location">
    <subcellularLocation>
        <location evidence="1">Nucleus</location>
    </subcellularLocation>
</comment>
<protein>
    <recommendedName>
        <fullName evidence="4">Poly [ADP-ribose] polymerase</fullName>
        <shortName evidence="4">PARP</shortName>
        <ecNumber evidence="4">2.4.2.-</ecNumber>
    </recommendedName>
</protein>
<dbReference type="GO" id="GO:0003950">
    <property type="term" value="F:NAD+ poly-ADP-ribosyltransferase activity"/>
    <property type="evidence" value="ECO:0007669"/>
    <property type="project" value="UniProtKB-UniRule"/>
</dbReference>
<dbReference type="AlphaFoldDB" id="A0AAD8DIL2"/>
<evidence type="ECO:0000256" key="3">
    <source>
        <dbReference type="ARBA" id="ARBA00024347"/>
    </source>
</evidence>
<dbReference type="InterPro" id="IPR037197">
    <property type="entry name" value="WWE_dom_sf"/>
</dbReference>
<evidence type="ECO:0000313" key="7">
    <source>
        <dbReference type="EMBL" id="KAK1169194.1"/>
    </source>
</evidence>
<dbReference type="PROSITE" id="PS51059">
    <property type="entry name" value="PARP_CATALYTIC"/>
    <property type="match status" value="1"/>
</dbReference>
<dbReference type="Pfam" id="PF00644">
    <property type="entry name" value="PARP"/>
    <property type="match status" value="1"/>
</dbReference>
<name>A0AAD8DIL2_ACIOX</name>
<evidence type="ECO:0000259" key="5">
    <source>
        <dbReference type="PROSITE" id="PS50918"/>
    </source>
</evidence>
<dbReference type="Proteomes" id="UP001230051">
    <property type="component" value="Unassembled WGS sequence"/>
</dbReference>
<feature type="domain" description="WWE" evidence="5">
    <location>
        <begin position="9"/>
        <end position="92"/>
    </location>
</feature>
<keyword evidence="4" id="KW-0328">Glycosyltransferase</keyword>
<keyword evidence="4" id="KW-0808">Transferase</keyword>
<sequence length="323" mass="37667">MAGFEEVEHMEVAMDTSDTPWCWFYLAECGMWHMFELGSNCQCSVSSEEIERSYRMNERGLSFTTAKYNYMLDFSEMKQINMSTGKQRPIKRAPYCITAFRLISEDQAIPVPPYWENVNTEEPYQLIHLQEDTNEYKEVARLFKNTMHVCITAIKRIQNLDLWEFFCRKKAQLKRRNQGAEIEEKMMFHGTSHENIEAICTNNFDCRLNGGHGTVFGKGAYFARDAVYAAKFCKTSENHGTILKKHDVAPNVFQAQPHFKSLFLVRVLVGSYTLGKSHYCRPPSKDMSYINFYDSCVDDVNNPKIFVIFDNNQIYPEYLIEFT</sequence>
<dbReference type="PROSITE" id="PS50918">
    <property type="entry name" value="WWE"/>
    <property type="match status" value="1"/>
</dbReference>
<accession>A0AAD8DIL2</accession>
<dbReference type="GO" id="GO:1990404">
    <property type="term" value="F:NAD+-protein mono-ADP-ribosyltransferase activity"/>
    <property type="evidence" value="ECO:0007669"/>
    <property type="project" value="TreeGrafter"/>
</dbReference>
<dbReference type="InterPro" id="IPR004170">
    <property type="entry name" value="WWE_dom"/>
</dbReference>
<dbReference type="InterPro" id="IPR012317">
    <property type="entry name" value="Poly(ADP-ribose)pol_cat_dom"/>
</dbReference>
<keyword evidence="8" id="KW-1185">Reference proteome</keyword>
<feature type="domain" description="PARP catalytic" evidence="6">
    <location>
        <begin position="109"/>
        <end position="323"/>
    </location>
</feature>
<evidence type="ECO:0000259" key="6">
    <source>
        <dbReference type="PROSITE" id="PS51059"/>
    </source>
</evidence>
<dbReference type="PANTHER" id="PTHR45740:SF4">
    <property type="entry name" value="PROTEIN MONO-ADP-RIBOSYLTRANSFERASE PARP11"/>
    <property type="match status" value="1"/>
</dbReference>
<evidence type="ECO:0000313" key="8">
    <source>
        <dbReference type="Proteomes" id="UP001230051"/>
    </source>
</evidence>
<dbReference type="PANTHER" id="PTHR45740">
    <property type="entry name" value="POLY [ADP-RIBOSE] POLYMERASE"/>
    <property type="match status" value="1"/>
</dbReference>
<proteinExistence type="inferred from homology"/>
<dbReference type="Gene3D" id="3.90.228.10">
    <property type="match status" value="1"/>
</dbReference>
<dbReference type="CDD" id="cd01439">
    <property type="entry name" value="TCCD_inducible_PARP_like"/>
    <property type="match status" value="1"/>
</dbReference>
<dbReference type="EMBL" id="JAGXEW010000008">
    <property type="protein sequence ID" value="KAK1169194.1"/>
    <property type="molecule type" value="Genomic_DNA"/>
</dbReference>
<organism evidence="7 8">
    <name type="scientific">Acipenser oxyrinchus oxyrinchus</name>
    <dbReference type="NCBI Taxonomy" id="40147"/>
    <lineage>
        <taxon>Eukaryota</taxon>
        <taxon>Metazoa</taxon>
        <taxon>Chordata</taxon>
        <taxon>Craniata</taxon>
        <taxon>Vertebrata</taxon>
        <taxon>Euteleostomi</taxon>
        <taxon>Actinopterygii</taxon>
        <taxon>Chondrostei</taxon>
        <taxon>Acipenseriformes</taxon>
        <taxon>Acipenseridae</taxon>
        <taxon>Acipenser</taxon>
    </lineage>
</organism>
<gene>
    <name evidence="7" type="primary">PARP11</name>
    <name evidence="7" type="ORF">AOXY_G10152</name>
</gene>
<dbReference type="EC" id="2.4.2.-" evidence="4"/>
<evidence type="ECO:0000256" key="4">
    <source>
        <dbReference type="RuleBase" id="RU362114"/>
    </source>
</evidence>
<dbReference type="SUPFAM" id="SSF56399">
    <property type="entry name" value="ADP-ribosylation"/>
    <property type="match status" value="1"/>
</dbReference>
<dbReference type="GO" id="GO:0005634">
    <property type="term" value="C:nucleus"/>
    <property type="evidence" value="ECO:0007669"/>
    <property type="project" value="UniProtKB-SubCell"/>
</dbReference>
<dbReference type="Gene3D" id="3.30.720.50">
    <property type="match status" value="1"/>
</dbReference>
<comment type="similarity">
    <text evidence="3">Belongs to the ARTD/PARP family.</text>
</comment>
<keyword evidence="4" id="KW-0520">NAD</keyword>
<comment type="caution">
    <text evidence="7">The sequence shown here is derived from an EMBL/GenBank/DDBJ whole genome shotgun (WGS) entry which is preliminary data.</text>
</comment>
<evidence type="ECO:0000256" key="1">
    <source>
        <dbReference type="ARBA" id="ARBA00004123"/>
    </source>
</evidence>
<dbReference type="Pfam" id="PF02825">
    <property type="entry name" value="WWE"/>
    <property type="match status" value="1"/>
</dbReference>
<evidence type="ECO:0000256" key="2">
    <source>
        <dbReference type="ARBA" id="ARBA00023242"/>
    </source>
</evidence>
<dbReference type="SUPFAM" id="SSF117839">
    <property type="entry name" value="WWE domain"/>
    <property type="match status" value="1"/>
</dbReference>
<dbReference type="InterPro" id="IPR051712">
    <property type="entry name" value="ARTD-AVP"/>
</dbReference>
<reference evidence="7" key="1">
    <citation type="submission" date="2022-02" db="EMBL/GenBank/DDBJ databases">
        <title>Atlantic sturgeon de novo genome assembly.</title>
        <authorList>
            <person name="Stock M."/>
            <person name="Klopp C."/>
            <person name="Guiguen Y."/>
            <person name="Cabau C."/>
            <person name="Parinello H."/>
            <person name="Santidrian Yebra-Pimentel E."/>
            <person name="Kuhl H."/>
            <person name="Dirks R.P."/>
            <person name="Guessner J."/>
            <person name="Wuertz S."/>
            <person name="Du K."/>
            <person name="Schartl M."/>
        </authorList>
    </citation>
    <scope>NUCLEOTIDE SEQUENCE</scope>
    <source>
        <strain evidence="7">STURGEONOMICS-FGT-2020</strain>
        <tissue evidence="7">Whole blood</tissue>
    </source>
</reference>
<keyword evidence="2" id="KW-0539">Nucleus</keyword>